<dbReference type="Pfam" id="PF13454">
    <property type="entry name" value="NAD_binding_9"/>
    <property type="match status" value="1"/>
</dbReference>
<evidence type="ECO:0000259" key="2">
    <source>
        <dbReference type="Pfam" id="PF13454"/>
    </source>
</evidence>
<dbReference type="AlphaFoldDB" id="A0A2W5K828"/>
<dbReference type="InterPro" id="IPR036188">
    <property type="entry name" value="FAD/NAD-bd_sf"/>
</dbReference>
<feature type="compositionally biased region" description="Basic and acidic residues" evidence="1">
    <location>
        <begin position="472"/>
        <end position="491"/>
    </location>
</feature>
<evidence type="ECO:0000313" key="4">
    <source>
        <dbReference type="Proteomes" id="UP000249046"/>
    </source>
</evidence>
<sequence>MPRIVVIGGGAAGSALVGELLRPGRPTEADIVWLVGQRAPGRGIAYSTSADHHLLNVRAAGMGLFVDDIGAFLRYTAARGLPVKGADFVPRSWFGDFVESSLARLVSESRRPGRLSVQSHEAVAVRGDATSGYTVTTEDGERWRADAVVLAVGALPPAPLAAVAPEALRSGAYVTDPWQWPTLAQAPERVVVVGTGLTAVDVLLSASTLWPHAQLTAISRHGQLPRTHASHPGEPYPHQQELIDAFEAEPRIRAWLRTARTTLADEDVDWRAVVDGLRGATPGLWRQLDGTERARFVRHLRWLWEPMRHRMPPQTATAIARLRTQGRLKIVAARVLAVSGEGPLDVRIRPRGGEIQRSLTADLVIQATGLTTLAEQTSHRLIGQMIAEDVVRPDRLGLGLCADAQGRLRGADGGAAPTLRAIGTLLRGALWECSGLPEIRAMARVIADDLARELAAPGRRRLGAVTTGTPADDGKRHRGFDADRDSSHSGH</sequence>
<organism evidence="3 4">
    <name type="scientific">Rhodanobacter denitrificans</name>
    <dbReference type="NCBI Taxonomy" id="666685"/>
    <lineage>
        <taxon>Bacteria</taxon>
        <taxon>Pseudomonadati</taxon>
        <taxon>Pseudomonadota</taxon>
        <taxon>Gammaproteobacteria</taxon>
        <taxon>Lysobacterales</taxon>
        <taxon>Rhodanobacteraceae</taxon>
        <taxon>Rhodanobacter</taxon>
    </lineage>
</organism>
<comment type="caution">
    <text evidence="3">The sequence shown here is derived from an EMBL/GenBank/DDBJ whole genome shotgun (WGS) entry which is preliminary data.</text>
</comment>
<feature type="region of interest" description="Disordered" evidence="1">
    <location>
        <begin position="461"/>
        <end position="491"/>
    </location>
</feature>
<evidence type="ECO:0000313" key="3">
    <source>
        <dbReference type="EMBL" id="PZQ11664.1"/>
    </source>
</evidence>
<dbReference type="Proteomes" id="UP000249046">
    <property type="component" value="Unassembled WGS sequence"/>
</dbReference>
<dbReference type="InterPro" id="IPR052189">
    <property type="entry name" value="L-asp_N-monooxygenase_NS-form"/>
</dbReference>
<feature type="domain" description="FAD-dependent urate hydroxylase HpyO/Asp monooxygenase CreE-like FAD/NAD(P)-binding" evidence="2">
    <location>
        <begin position="5"/>
        <end position="154"/>
    </location>
</feature>
<dbReference type="EMBL" id="QFPO01000015">
    <property type="protein sequence ID" value="PZQ11664.1"/>
    <property type="molecule type" value="Genomic_DNA"/>
</dbReference>
<evidence type="ECO:0000256" key="1">
    <source>
        <dbReference type="SAM" id="MobiDB-lite"/>
    </source>
</evidence>
<protein>
    <submittedName>
        <fullName evidence="3">Pyridine nucleotide-disulfide oxidoreductase</fullName>
    </submittedName>
</protein>
<name>A0A2W5K828_9GAMM</name>
<dbReference type="SUPFAM" id="SSF51905">
    <property type="entry name" value="FAD/NAD(P)-binding domain"/>
    <property type="match status" value="2"/>
</dbReference>
<proteinExistence type="predicted"/>
<gene>
    <name evidence="3" type="ORF">DI564_14190</name>
</gene>
<reference evidence="3 4" key="1">
    <citation type="submission" date="2017-08" db="EMBL/GenBank/DDBJ databases">
        <title>Infants hospitalized years apart are colonized by the same room-sourced microbial strains.</title>
        <authorList>
            <person name="Brooks B."/>
            <person name="Olm M.R."/>
            <person name="Firek B.A."/>
            <person name="Baker R."/>
            <person name="Thomas B.C."/>
            <person name="Morowitz M.J."/>
            <person name="Banfield J.F."/>
        </authorList>
    </citation>
    <scope>NUCLEOTIDE SEQUENCE [LARGE SCALE GENOMIC DNA]</scope>
    <source>
        <strain evidence="3">S2_005_003_R2_42</strain>
    </source>
</reference>
<accession>A0A2W5K828</accession>
<dbReference type="PANTHER" id="PTHR40254">
    <property type="entry name" value="BLR0577 PROTEIN"/>
    <property type="match status" value="1"/>
</dbReference>
<dbReference type="PANTHER" id="PTHR40254:SF1">
    <property type="entry name" value="BLR0577 PROTEIN"/>
    <property type="match status" value="1"/>
</dbReference>
<dbReference type="InterPro" id="IPR038732">
    <property type="entry name" value="HpyO/CreE_NAD-binding"/>
</dbReference>
<dbReference type="Gene3D" id="3.50.50.60">
    <property type="entry name" value="FAD/NAD(P)-binding domain"/>
    <property type="match status" value="1"/>
</dbReference>